<sequence>MNIDINNKHIVRYIANHQTGQDVVPIAGDASGRRFFRVGPGTGSSLVIMDYGGPFEDPTDDMILTQIFQDAGLPVADIVHIGYEGGFLVLEDLGERTLEDRLAEAPGAAPELYHRAVELAIQLAGAGTAALARSPRALSPALDEERFRFEMEYFLEHYYCGFLGNRTDDTHFQPLKRYVLDLAIQAGAVTPAVLCHRDFHSRNLIVAEHGRLSMVDIQDGRRGPLGYDLASLLWDAYVDIDHPTRQEMIRRFKEKTVAGDDFQDSLEVLAVQRMVKALGTFGYQISVMGRERYRSAIPRTIRNIRELAGNIAALDPVIDKSVP</sequence>
<dbReference type="AlphaFoldDB" id="A0A8J6Y637"/>
<dbReference type="Gene3D" id="3.90.1200.10">
    <property type="match status" value="1"/>
</dbReference>
<dbReference type="Pfam" id="PF01636">
    <property type="entry name" value="APH"/>
    <property type="match status" value="1"/>
</dbReference>
<dbReference type="InterPro" id="IPR002575">
    <property type="entry name" value="Aminoglycoside_PTrfase"/>
</dbReference>
<name>A0A8J6Y637_9BACT</name>
<evidence type="ECO:0000259" key="1">
    <source>
        <dbReference type="Pfam" id="PF01636"/>
    </source>
</evidence>
<gene>
    <name evidence="2" type="ORF">IFK94_06990</name>
</gene>
<protein>
    <submittedName>
        <fullName evidence="2">Phosphotransferase</fullName>
    </submittedName>
</protein>
<evidence type="ECO:0000313" key="3">
    <source>
        <dbReference type="Proteomes" id="UP000648239"/>
    </source>
</evidence>
<dbReference type="SUPFAM" id="SSF56112">
    <property type="entry name" value="Protein kinase-like (PK-like)"/>
    <property type="match status" value="1"/>
</dbReference>
<proteinExistence type="predicted"/>
<evidence type="ECO:0000313" key="2">
    <source>
        <dbReference type="EMBL" id="MBD3867850.1"/>
    </source>
</evidence>
<feature type="domain" description="Aminoglycoside phosphotransferase" evidence="1">
    <location>
        <begin position="23"/>
        <end position="251"/>
    </location>
</feature>
<accession>A0A8J6Y637</accession>
<comment type="caution">
    <text evidence="2">The sequence shown here is derived from an EMBL/GenBank/DDBJ whole genome shotgun (WGS) entry which is preliminary data.</text>
</comment>
<reference evidence="2 3" key="1">
    <citation type="submission" date="2020-08" db="EMBL/GenBank/DDBJ databases">
        <title>Acidobacteriota in marine sediments use diverse sulfur dissimilation pathways.</title>
        <authorList>
            <person name="Wasmund K."/>
        </authorList>
    </citation>
    <scope>NUCLEOTIDE SEQUENCE [LARGE SCALE GENOMIC DNA]</scope>
    <source>
        <strain evidence="2">MAG AM4</strain>
    </source>
</reference>
<organism evidence="2 3">
    <name type="scientific">Candidatus Polarisedimenticola svalbardensis</name>
    <dbReference type="NCBI Taxonomy" id="2886004"/>
    <lineage>
        <taxon>Bacteria</taxon>
        <taxon>Pseudomonadati</taxon>
        <taxon>Acidobacteriota</taxon>
        <taxon>Candidatus Polarisedimenticolia</taxon>
        <taxon>Candidatus Polarisedimenticolales</taxon>
        <taxon>Candidatus Polarisedimenticolaceae</taxon>
        <taxon>Candidatus Polarisedimenticola</taxon>
    </lineage>
</organism>
<dbReference type="Proteomes" id="UP000648239">
    <property type="component" value="Unassembled WGS sequence"/>
</dbReference>
<dbReference type="Gene3D" id="3.30.200.20">
    <property type="entry name" value="Phosphorylase Kinase, domain 1"/>
    <property type="match status" value="1"/>
</dbReference>
<dbReference type="EMBL" id="JACXWD010000017">
    <property type="protein sequence ID" value="MBD3867850.1"/>
    <property type="molecule type" value="Genomic_DNA"/>
</dbReference>
<dbReference type="InterPro" id="IPR011009">
    <property type="entry name" value="Kinase-like_dom_sf"/>
</dbReference>